<gene>
    <name evidence="2" type="ORF">Tel_10690</name>
</gene>
<keyword evidence="3" id="KW-1185">Reference proteome</keyword>
<proteinExistence type="predicted"/>
<dbReference type="Proteomes" id="UP000055136">
    <property type="component" value="Chromosome"/>
</dbReference>
<dbReference type="EMBL" id="CP013099">
    <property type="protein sequence ID" value="ALP53564.1"/>
    <property type="molecule type" value="Genomic_DNA"/>
</dbReference>
<evidence type="ECO:0000313" key="2">
    <source>
        <dbReference type="EMBL" id="ALP53564.1"/>
    </source>
</evidence>
<dbReference type="AlphaFoldDB" id="A0A0S2TEI3"/>
<dbReference type="Gene3D" id="1.20.1110.10">
    <property type="entry name" value="Calcium-transporting ATPase, transmembrane domain"/>
    <property type="match status" value="1"/>
</dbReference>
<feature type="transmembrane region" description="Helical" evidence="1">
    <location>
        <begin position="7"/>
        <end position="29"/>
    </location>
</feature>
<evidence type="ECO:0000313" key="3">
    <source>
        <dbReference type="Proteomes" id="UP000055136"/>
    </source>
</evidence>
<reference evidence="2" key="1">
    <citation type="submission" date="2015-10" db="EMBL/GenBank/DDBJ databases">
        <title>Description of Candidatus Tenderia electrophaga gen. nov, sp. nov., an Uncultivated Electroautotroph from a Biocathode Enrichment.</title>
        <authorList>
            <person name="Eddie B.J."/>
            <person name="Malanoski A.P."/>
            <person name="Wang Z."/>
            <person name="Hall R.J."/>
            <person name="Oh S.D."/>
            <person name="Heiner C."/>
            <person name="Lin B."/>
            <person name="Strycharz-Glaven S.M."/>
        </authorList>
    </citation>
    <scope>NUCLEOTIDE SEQUENCE [LARGE SCALE GENOMIC DNA]</scope>
    <source>
        <strain evidence="2">NRL1</strain>
    </source>
</reference>
<dbReference type="SUPFAM" id="SSF81665">
    <property type="entry name" value="Calcium ATPase, transmembrane domain M"/>
    <property type="match status" value="1"/>
</dbReference>
<accession>A0A0S2TEI3</accession>
<keyword evidence="1" id="KW-1133">Transmembrane helix</keyword>
<evidence type="ECO:0000256" key="1">
    <source>
        <dbReference type="SAM" id="Phobius"/>
    </source>
</evidence>
<name>A0A0S2TEI3_9GAMM</name>
<dbReference type="InterPro" id="IPR023298">
    <property type="entry name" value="ATPase_P-typ_TM_dom_sf"/>
</dbReference>
<protein>
    <submittedName>
        <fullName evidence="2">Uncharacterized protein</fullName>
    </submittedName>
</protein>
<keyword evidence="1" id="KW-0812">Transmembrane</keyword>
<organism evidence="2 3">
    <name type="scientific">Candidatus Tenderia electrophaga</name>
    <dbReference type="NCBI Taxonomy" id="1748243"/>
    <lineage>
        <taxon>Bacteria</taxon>
        <taxon>Pseudomonadati</taxon>
        <taxon>Pseudomonadota</taxon>
        <taxon>Gammaproteobacteria</taxon>
        <taxon>Candidatus Tenderiales</taxon>
        <taxon>Candidatus Tenderiaceae</taxon>
        <taxon>Candidatus Tenderia</taxon>
    </lineage>
</organism>
<dbReference type="GO" id="GO:0022857">
    <property type="term" value="F:transmembrane transporter activity"/>
    <property type="evidence" value="ECO:0007669"/>
    <property type="project" value="UniProtKB-ARBA"/>
</dbReference>
<keyword evidence="1" id="KW-0472">Membrane</keyword>
<sequence>MRLLSQFHNLLIYVLPGAGFIAGAMGYWLDTIVIPGVVLVNAVIGLVQEGKAEDALHQEILAISPSF</sequence>
<dbReference type="STRING" id="1748243.Tel_10690"/>
<dbReference type="KEGG" id="tee:Tel_10690"/>